<evidence type="ECO:0000256" key="3">
    <source>
        <dbReference type="ARBA" id="ARBA00022777"/>
    </source>
</evidence>
<sequence length="924" mass="105560">MKKVDQIYEYMKQHHNEGVTASKIAEVLELDRTNASRYLNLLCQEGKLTKLSGRPVKYVLVGMQLNQASDERQDDKIRESKSKSPRRLESPTVETSKLKSEHSLLGRKFSLDMLIGASKSLNVPIQQAKAAILYPPRGLHTLILGETGVGKSMFAELMYQFAKEAQMLSPDAPFVRFNCADYGENPQLLMAQIFGVKKGAYTGAEKDRDGLLKKADHGILFLDEVHRLSNQGQEMLFTFIDKGQFSRLGDSEERQTADVQIIAATTEEPESALLKTFTRRIPMTIKLPPLKERGLKDRYKLIENFIKEESKRLSKSIYINRNALESMLLYECPSNIGQLKSDIQLACAKAFLNFKSQRKNYILIEQSDLPQQVKKGSMKIKEHRQKLEKLLKHQEDIYKFYYDEEETYLNEGALREPHFYESIENRLEALRAEGKTEEEITQIMSLDIELHFQKYIVEIPEQYKKEEIGKVVDSEIVDITGEILTYAQERLDKIYDEKIYFGLALHLQGSIERIRSHQSIYHPKLNVIRVNYPDEFVVAMEVAKRIDQAFEIETPLDEIGYLAMFLSSNPYTMEGEPEDLVGILLIMHGNSTATSMAQVVNDLVGIEHCEALDMPLSMRPEAMYEMAKKRIEKINNGRGVLILVDMGSLTSFGDMIYEEKGILTKTLDKASTPMVLDACRKAVLGRDLIEIYNSCLDLSGTVVKARENPKKPLIITACFTGEGASEKLRQIIEEHLELDDIYQVISLNLIDRREFVSMLDFYKEAYDVLAIVGTVEIEVDGIPYISAVDLLSGAGIDVLKKIIEREDLFYRIEQSLGAHIKSVNSTSLLSQVRHFIDRTEKVLKINLHQDVKVGIALHLSFLVDNLIQKIVMNPKKELNDFMAQYSLEIELVRNELRAIEQAYEVRFSTSDQTYILKMFLANNE</sequence>
<reference evidence="10 11" key="1">
    <citation type="submission" date="2020-11" db="EMBL/GenBank/DDBJ databases">
        <title>Fusibacter basophilias sp. nov.</title>
        <authorList>
            <person name="Qiu D."/>
        </authorList>
    </citation>
    <scope>NUCLEOTIDE SEQUENCE [LARGE SCALE GENOMIC DNA]</scope>
    <source>
        <strain evidence="10 11">Q10-2</strain>
    </source>
</reference>
<dbReference type="InterPro" id="IPR036390">
    <property type="entry name" value="WH_DNA-bd_sf"/>
</dbReference>
<dbReference type="PROSITE" id="PS51372">
    <property type="entry name" value="PRD_2"/>
    <property type="match status" value="2"/>
</dbReference>
<dbReference type="Pfam" id="PF00158">
    <property type="entry name" value="Sigma54_activat"/>
    <property type="match status" value="1"/>
</dbReference>
<dbReference type="InterPro" id="IPR003593">
    <property type="entry name" value="AAA+_ATPase"/>
</dbReference>
<keyword evidence="2" id="KW-0547">Nucleotide-binding</keyword>
<dbReference type="InterPro" id="IPR027417">
    <property type="entry name" value="P-loop_NTPase"/>
</dbReference>
<dbReference type="CDD" id="cd00006">
    <property type="entry name" value="PTS_IIA_man"/>
    <property type="match status" value="1"/>
</dbReference>
<evidence type="ECO:0000256" key="4">
    <source>
        <dbReference type="ARBA" id="ARBA00022840"/>
    </source>
</evidence>
<feature type="region of interest" description="Disordered" evidence="6">
    <location>
        <begin position="70"/>
        <end position="97"/>
    </location>
</feature>
<feature type="domain" description="PRD" evidence="9">
    <location>
        <begin position="471"/>
        <end position="576"/>
    </location>
</feature>
<dbReference type="SUPFAM" id="SSF46785">
    <property type="entry name" value="Winged helix' DNA-binding domain"/>
    <property type="match status" value="1"/>
</dbReference>
<dbReference type="SUPFAM" id="SSF63520">
    <property type="entry name" value="PTS-regulatory domain, PRD"/>
    <property type="match status" value="2"/>
</dbReference>
<dbReference type="InterPro" id="IPR002078">
    <property type="entry name" value="Sigma_54_int"/>
</dbReference>
<dbReference type="InterPro" id="IPR011608">
    <property type="entry name" value="PRD"/>
</dbReference>
<evidence type="ECO:0000259" key="9">
    <source>
        <dbReference type="PROSITE" id="PS51372"/>
    </source>
</evidence>
<dbReference type="PROSITE" id="PS51096">
    <property type="entry name" value="PTS_EIIA_TYPE_4"/>
    <property type="match status" value="1"/>
</dbReference>
<dbReference type="Gene3D" id="3.40.50.510">
    <property type="entry name" value="Phosphotransferase system, mannose-type IIA component"/>
    <property type="match status" value="1"/>
</dbReference>
<feature type="domain" description="Sigma-54 factor interaction" evidence="7">
    <location>
        <begin position="114"/>
        <end position="348"/>
    </location>
</feature>
<dbReference type="InterPro" id="IPR036662">
    <property type="entry name" value="PTS_EIIA_man-typ_sf"/>
</dbReference>
<comment type="caution">
    <text evidence="10">The sequence shown here is derived from an EMBL/GenBank/DDBJ whole genome shotgun (WGS) entry which is preliminary data.</text>
</comment>
<dbReference type="Gene3D" id="1.10.10.10">
    <property type="entry name" value="Winged helix-like DNA-binding domain superfamily/Winged helix DNA-binding domain"/>
    <property type="match status" value="1"/>
</dbReference>
<evidence type="ECO:0000256" key="1">
    <source>
        <dbReference type="ARBA" id="ARBA00022679"/>
    </source>
</evidence>
<name>A0ABR9ZRS1_9FIRM</name>
<evidence type="ECO:0000259" key="8">
    <source>
        <dbReference type="PROSITE" id="PS51096"/>
    </source>
</evidence>
<evidence type="ECO:0000256" key="2">
    <source>
        <dbReference type="ARBA" id="ARBA00022741"/>
    </source>
</evidence>
<dbReference type="CDD" id="cd00009">
    <property type="entry name" value="AAA"/>
    <property type="match status" value="1"/>
</dbReference>
<dbReference type="SUPFAM" id="SSF53062">
    <property type="entry name" value="PTS system fructose IIA component-like"/>
    <property type="match status" value="1"/>
</dbReference>
<proteinExistence type="predicted"/>
<evidence type="ECO:0000256" key="6">
    <source>
        <dbReference type="SAM" id="MobiDB-lite"/>
    </source>
</evidence>
<dbReference type="PANTHER" id="PTHR32071:SF38">
    <property type="entry name" value="PSP OPERON TRANSCRIPTIONAL ACTIVATOR"/>
    <property type="match status" value="1"/>
</dbReference>
<feature type="domain" description="PRD" evidence="9">
    <location>
        <begin position="823"/>
        <end position="924"/>
    </location>
</feature>
<keyword evidence="11" id="KW-1185">Reference proteome</keyword>
<dbReference type="InterPro" id="IPR036388">
    <property type="entry name" value="WH-like_DNA-bd_sf"/>
</dbReference>
<dbReference type="Proteomes" id="UP000614200">
    <property type="component" value="Unassembled WGS sequence"/>
</dbReference>
<dbReference type="Pfam" id="PF00874">
    <property type="entry name" value="PRD"/>
    <property type="match status" value="2"/>
</dbReference>
<dbReference type="PROSITE" id="PS50045">
    <property type="entry name" value="SIGMA54_INTERACT_4"/>
    <property type="match status" value="1"/>
</dbReference>
<keyword evidence="1" id="KW-0808">Transferase</keyword>
<feature type="domain" description="PTS EIIA type-4" evidence="8">
    <location>
        <begin position="580"/>
        <end position="713"/>
    </location>
</feature>
<evidence type="ECO:0000313" key="11">
    <source>
        <dbReference type="Proteomes" id="UP000614200"/>
    </source>
</evidence>
<protein>
    <submittedName>
        <fullName evidence="10">Sigma 54-interacting transcriptional regulator</fullName>
    </submittedName>
</protein>
<dbReference type="RefSeq" id="WP_194701372.1">
    <property type="nucleotide sequence ID" value="NZ_JADKNH010000004.1"/>
</dbReference>
<dbReference type="EMBL" id="JADKNH010000004">
    <property type="protein sequence ID" value="MBF4693144.1"/>
    <property type="molecule type" value="Genomic_DNA"/>
</dbReference>
<dbReference type="PANTHER" id="PTHR32071">
    <property type="entry name" value="TRANSCRIPTIONAL REGULATORY PROTEIN"/>
    <property type="match status" value="1"/>
</dbReference>
<keyword evidence="3" id="KW-0418">Kinase</keyword>
<keyword evidence="4" id="KW-0067">ATP-binding</keyword>
<gene>
    <name evidence="10" type="ORF">ISU02_08430</name>
</gene>
<dbReference type="InterPro" id="IPR004701">
    <property type="entry name" value="PTS_EIIA_man-typ"/>
</dbReference>
<dbReference type="InterPro" id="IPR033887">
    <property type="entry name" value="PTS_IIA_man"/>
</dbReference>
<evidence type="ECO:0000313" key="10">
    <source>
        <dbReference type="EMBL" id="MBF4693144.1"/>
    </source>
</evidence>
<dbReference type="Pfam" id="PF03610">
    <property type="entry name" value="EIIA-man"/>
    <property type="match status" value="1"/>
</dbReference>
<organism evidence="10 11">
    <name type="scientific">Fusibacter ferrireducens</name>
    <dbReference type="NCBI Taxonomy" id="2785058"/>
    <lineage>
        <taxon>Bacteria</taxon>
        <taxon>Bacillati</taxon>
        <taxon>Bacillota</taxon>
        <taxon>Clostridia</taxon>
        <taxon>Eubacteriales</taxon>
        <taxon>Eubacteriales Family XII. Incertae Sedis</taxon>
        <taxon>Fusibacter</taxon>
    </lineage>
</organism>
<dbReference type="Gene3D" id="1.10.1790.10">
    <property type="entry name" value="PRD domain"/>
    <property type="match status" value="2"/>
</dbReference>
<keyword evidence="5" id="KW-0238">DNA-binding</keyword>
<dbReference type="InterPro" id="IPR036634">
    <property type="entry name" value="PRD_sf"/>
</dbReference>
<accession>A0ABR9ZRS1</accession>
<evidence type="ECO:0000259" key="7">
    <source>
        <dbReference type="PROSITE" id="PS50045"/>
    </source>
</evidence>
<evidence type="ECO:0000256" key="5">
    <source>
        <dbReference type="ARBA" id="ARBA00023125"/>
    </source>
</evidence>
<dbReference type="Gene3D" id="3.40.50.300">
    <property type="entry name" value="P-loop containing nucleotide triphosphate hydrolases"/>
    <property type="match status" value="1"/>
</dbReference>
<feature type="compositionally biased region" description="Basic and acidic residues" evidence="6">
    <location>
        <begin position="70"/>
        <end position="89"/>
    </location>
</feature>
<dbReference type="SUPFAM" id="SSF52540">
    <property type="entry name" value="P-loop containing nucleoside triphosphate hydrolases"/>
    <property type="match status" value="1"/>
</dbReference>
<dbReference type="SMART" id="SM00382">
    <property type="entry name" value="AAA"/>
    <property type="match status" value="1"/>
</dbReference>